<evidence type="ECO:0000259" key="17">
    <source>
        <dbReference type="PROSITE" id="PS50014"/>
    </source>
</evidence>
<dbReference type="CDD" id="cd05509">
    <property type="entry name" value="Bromo_gcn5_like"/>
    <property type="match status" value="1"/>
</dbReference>
<dbReference type="GO" id="GO:0005813">
    <property type="term" value="C:centrosome"/>
    <property type="evidence" value="ECO:0007669"/>
    <property type="project" value="UniProtKB-SubCell"/>
</dbReference>
<dbReference type="CDD" id="cd04301">
    <property type="entry name" value="NAT_SF"/>
    <property type="match status" value="1"/>
</dbReference>
<dbReference type="InterPro" id="IPR001487">
    <property type="entry name" value="Bromodomain"/>
</dbReference>
<dbReference type="InterPro" id="IPR009464">
    <property type="entry name" value="PCAF_N"/>
</dbReference>
<dbReference type="InterPro" id="IPR016181">
    <property type="entry name" value="Acyl_CoA_acyltransferase"/>
</dbReference>
<keyword evidence="8 15" id="KW-0103">Bromodomain</keyword>
<dbReference type="PROSITE" id="PS00633">
    <property type="entry name" value="BROMODOMAIN_1"/>
    <property type="match status" value="1"/>
</dbReference>
<keyword evidence="12" id="KW-0539">Nucleus</keyword>
<organism evidence="19">
    <name type="scientific">Aceria tosichella</name>
    <name type="common">wheat curl mite</name>
    <dbReference type="NCBI Taxonomy" id="561515"/>
    <lineage>
        <taxon>Eukaryota</taxon>
        <taxon>Metazoa</taxon>
        <taxon>Ecdysozoa</taxon>
        <taxon>Arthropoda</taxon>
        <taxon>Chelicerata</taxon>
        <taxon>Arachnida</taxon>
        <taxon>Acari</taxon>
        <taxon>Acariformes</taxon>
        <taxon>Trombidiformes</taxon>
        <taxon>Prostigmata</taxon>
        <taxon>Eupodina</taxon>
        <taxon>Eriophyoidea</taxon>
        <taxon>Eriophyidae</taxon>
        <taxon>Eriophyinae</taxon>
        <taxon>Aceriini</taxon>
        <taxon>Aceria</taxon>
    </lineage>
</organism>
<dbReference type="FunFam" id="3.40.630.30:FF:000004">
    <property type="entry name" value="Histone acetyltransferase KAT2A"/>
    <property type="match status" value="1"/>
</dbReference>
<dbReference type="SMART" id="SM00297">
    <property type="entry name" value="BROMO"/>
    <property type="match status" value="1"/>
</dbReference>
<dbReference type="Pfam" id="PF00439">
    <property type="entry name" value="Bromodomain"/>
    <property type="match status" value="1"/>
</dbReference>
<feature type="domain" description="Bromo" evidence="17">
    <location>
        <begin position="659"/>
        <end position="729"/>
    </location>
</feature>
<protein>
    <recommendedName>
        <fullName evidence="4">histone acetyltransferase</fullName>
        <ecNumber evidence="4">2.3.1.48</ecNumber>
    </recommendedName>
</protein>
<evidence type="ECO:0000256" key="11">
    <source>
        <dbReference type="ARBA" id="ARBA00023212"/>
    </source>
</evidence>
<proteinExistence type="inferred from homology"/>
<dbReference type="Gene3D" id="1.20.920.10">
    <property type="entry name" value="Bromodomain-like"/>
    <property type="match status" value="1"/>
</dbReference>
<evidence type="ECO:0000256" key="16">
    <source>
        <dbReference type="SAM" id="MobiDB-lite"/>
    </source>
</evidence>
<evidence type="ECO:0000256" key="10">
    <source>
        <dbReference type="ARBA" id="ARBA00023163"/>
    </source>
</evidence>
<comment type="catalytic activity">
    <reaction evidence="14">
        <text>L-lysyl-[histone] + acetyl-CoA = N(6)-acetyl-L-lysyl-[histone] + CoA + H(+)</text>
        <dbReference type="Rhea" id="RHEA:21992"/>
        <dbReference type="Rhea" id="RHEA-COMP:9845"/>
        <dbReference type="Rhea" id="RHEA-COMP:11338"/>
        <dbReference type="ChEBI" id="CHEBI:15378"/>
        <dbReference type="ChEBI" id="CHEBI:29969"/>
        <dbReference type="ChEBI" id="CHEBI:57287"/>
        <dbReference type="ChEBI" id="CHEBI:57288"/>
        <dbReference type="ChEBI" id="CHEBI:61930"/>
        <dbReference type="EC" id="2.3.1.48"/>
    </reaction>
    <physiologicalReaction direction="left-to-right" evidence="14">
        <dbReference type="Rhea" id="RHEA:21993"/>
    </physiologicalReaction>
</comment>
<evidence type="ECO:0000313" key="19">
    <source>
        <dbReference type="EMBL" id="MDE50865.1"/>
    </source>
</evidence>
<dbReference type="PRINTS" id="PR00503">
    <property type="entry name" value="BROMODOMAIN"/>
</dbReference>
<keyword evidence="6" id="KW-0156">Chromatin regulator</keyword>
<evidence type="ECO:0000256" key="12">
    <source>
        <dbReference type="ARBA" id="ARBA00023242"/>
    </source>
</evidence>
<evidence type="ECO:0000256" key="2">
    <source>
        <dbReference type="ARBA" id="ARBA00004300"/>
    </source>
</evidence>
<dbReference type="InterPro" id="IPR037800">
    <property type="entry name" value="GCN5"/>
</dbReference>
<keyword evidence="11" id="KW-0206">Cytoskeleton</keyword>
<dbReference type="Pfam" id="PF06466">
    <property type="entry name" value="PCAF_N"/>
    <property type="match status" value="2"/>
</dbReference>
<dbReference type="InterPro" id="IPR000182">
    <property type="entry name" value="GNAT_dom"/>
</dbReference>
<keyword evidence="10" id="KW-0804">Transcription</keyword>
<dbReference type="SUPFAM" id="SSF47370">
    <property type="entry name" value="Bromodomain"/>
    <property type="match status" value="1"/>
</dbReference>
<keyword evidence="13" id="KW-0012">Acyltransferase</keyword>
<keyword evidence="11" id="KW-0963">Cytoplasm</keyword>
<dbReference type="PROSITE" id="PS51186">
    <property type="entry name" value="GNAT"/>
    <property type="match status" value="1"/>
</dbReference>
<dbReference type="AlphaFoldDB" id="A0A6G1SK60"/>
<dbReference type="SUPFAM" id="SSF55729">
    <property type="entry name" value="Acyl-CoA N-acyltransferases (Nat)"/>
    <property type="match status" value="1"/>
</dbReference>
<evidence type="ECO:0000256" key="15">
    <source>
        <dbReference type="PROSITE-ProRule" id="PRU00035"/>
    </source>
</evidence>
<dbReference type="EC" id="2.3.1.48" evidence="4"/>
<dbReference type="GO" id="GO:0005634">
    <property type="term" value="C:nucleus"/>
    <property type="evidence" value="ECO:0007669"/>
    <property type="project" value="UniProtKB-SubCell"/>
</dbReference>
<feature type="domain" description="N-acetyltransferase" evidence="18">
    <location>
        <begin position="420"/>
        <end position="566"/>
    </location>
</feature>
<gene>
    <name evidence="19" type="primary">Kat2a</name>
    <name evidence="19" type="ORF">g.1211</name>
</gene>
<dbReference type="PANTHER" id="PTHR45750">
    <property type="entry name" value="GH11602P"/>
    <property type="match status" value="1"/>
</dbReference>
<name>A0A6G1SK60_9ACAR</name>
<keyword evidence="9" id="KW-0010">Activator</keyword>
<evidence type="ECO:0000259" key="18">
    <source>
        <dbReference type="PROSITE" id="PS51186"/>
    </source>
</evidence>
<dbReference type="GO" id="GO:0140672">
    <property type="term" value="C:ATAC complex"/>
    <property type="evidence" value="ECO:0007669"/>
    <property type="project" value="TreeGrafter"/>
</dbReference>
<dbReference type="PANTHER" id="PTHR45750:SF3">
    <property type="entry name" value="HISTONE ACETYLTRANSFERASE"/>
    <property type="match status" value="1"/>
</dbReference>
<evidence type="ECO:0000256" key="13">
    <source>
        <dbReference type="ARBA" id="ARBA00023315"/>
    </source>
</evidence>
<dbReference type="GO" id="GO:0043992">
    <property type="term" value="F:histone H3K9 acetyltransferase activity"/>
    <property type="evidence" value="ECO:0007669"/>
    <property type="project" value="UniProtKB-ARBA"/>
</dbReference>
<dbReference type="GO" id="GO:0045944">
    <property type="term" value="P:positive regulation of transcription by RNA polymerase II"/>
    <property type="evidence" value="ECO:0007669"/>
    <property type="project" value="TreeGrafter"/>
</dbReference>
<sequence>MGLNHMQRIQKHQLQWIHQLKQEPKNLERWAKIELLSQFSECKIDQCKCEGWLKRPPPTDDDSSSSNIINNNNHGDNLNLNVGSTANHRSRAGTGGALMNSSSTTSQHPSPTDPTPPEELCFRPECTHSYEDHVVNYMQATDVELNRLLDLMVEAEILNTNSGVENHEGTKVVYQYLSRFLRNSITTMTLPSMDLKLGSPPFERPTINQAIINFALHFFSHKNEEEWRFMHKLAKSFLTAVNVYMLDPKQKSDDREYHVIYSRWLCFCYVPVFIESLALKDPVQIFGRMYLKHIFSSVINNWQVTAKKRCQTEKQKTLLAEFIQLLNQEVNSEESPIWSVDFDPPVPSFFNNCLIEETKLNSLIKEIETEQEHQHTRVGDLFSDPTSLIPDISTARDESARIEEQNKKIEFHIIGNSMNKRISRSDYLWLNAITNVISHQLPRMPKEYITRLVFDPKHRTLALIKNNRPIGGITFRIFPTQGFTEIVFLAITSNEQVKGYGTHLMNHLKDYHVKHNIYHFLTYADEYAIGYFKKQAFSPEISLREELYTGYIKDYEGATLMECKLTPNIVYTQLTTVLRIQKEIVKRLIQEKQSQMKQVYPGINYFRQQHDRQIPIDQIDGVNECYKGNLDKFRQVKQEEPETADSIYSQLSSILNSVRSHSAAWPFLKPVSTDDAPDYFEHIRFPMDLRTMGERLKNKYYVNKRLFIIDMKRIFNNCRSYNNPDTEYYRHANTLEKYFLTKLRDVFGIKINVRPEIQ</sequence>
<feature type="region of interest" description="Disordered" evidence="16">
    <location>
        <begin position="55"/>
        <end position="122"/>
    </location>
</feature>
<dbReference type="PROSITE" id="PS50014">
    <property type="entry name" value="BROMODOMAIN_2"/>
    <property type="match status" value="1"/>
</dbReference>
<feature type="compositionally biased region" description="Low complexity" evidence="16">
    <location>
        <begin position="101"/>
        <end position="110"/>
    </location>
</feature>
<keyword evidence="5 19" id="KW-0808">Transferase</keyword>
<dbReference type="Pfam" id="PF00583">
    <property type="entry name" value="Acetyltransf_1"/>
    <property type="match status" value="1"/>
</dbReference>
<evidence type="ECO:0000256" key="6">
    <source>
        <dbReference type="ARBA" id="ARBA00022853"/>
    </source>
</evidence>
<evidence type="ECO:0000256" key="3">
    <source>
        <dbReference type="ARBA" id="ARBA00008607"/>
    </source>
</evidence>
<evidence type="ECO:0000256" key="1">
    <source>
        <dbReference type="ARBA" id="ARBA00004123"/>
    </source>
</evidence>
<reference evidence="19" key="1">
    <citation type="submission" date="2018-10" db="EMBL/GenBank/DDBJ databases">
        <title>Transcriptome assembly of Aceria tosichella (Wheat curl mite) Type 2.</title>
        <authorList>
            <person name="Scully E.D."/>
            <person name="Geib S.M."/>
            <person name="Palmer N.A."/>
            <person name="Gupta A.K."/>
            <person name="Sarath G."/>
            <person name="Tatineni S."/>
        </authorList>
    </citation>
    <scope>NUCLEOTIDE SEQUENCE</scope>
    <source>
        <strain evidence="19">LincolnNE</strain>
    </source>
</reference>
<dbReference type="InterPro" id="IPR036427">
    <property type="entry name" value="Bromodomain-like_sf"/>
</dbReference>
<evidence type="ECO:0000256" key="8">
    <source>
        <dbReference type="ARBA" id="ARBA00023117"/>
    </source>
</evidence>
<evidence type="ECO:0000256" key="14">
    <source>
        <dbReference type="ARBA" id="ARBA00048940"/>
    </source>
</evidence>
<evidence type="ECO:0000256" key="9">
    <source>
        <dbReference type="ARBA" id="ARBA00023159"/>
    </source>
</evidence>
<comment type="similarity">
    <text evidence="3">Belongs to the acetyltransferase family. GCN5 subfamily.</text>
</comment>
<evidence type="ECO:0000256" key="4">
    <source>
        <dbReference type="ARBA" id="ARBA00013184"/>
    </source>
</evidence>
<dbReference type="EMBL" id="GGYP01006094">
    <property type="protein sequence ID" value="MDE50865.1"/>
    <property type="molecule type" value="Transcribed_RNA"/>
</dbReference>
<dbReference type="InterPro" id="IPR018359">
    <property type="entry name" value="Bromodomain_CS"/>
</dbReference>
<accession>A0A6G1SK60</accession>
<evidence type="ECO:0000256" key="7">
    <source>
        <dbReference type="ARBA" id="ARBA00023015"/>
    </source>
</evidence>
<comment type="subcellular location">
    <subcellularLocation>
        <location evidence="2">Cytoplasm</location>
        <location evidence="2">Cytoskeleton</location>
        <location evidence="2">Microtubule organizing center</location>
        <location evidence="2">Centrosome</location>
    </subcellularLocation>
    <subcellularLocation>
        <location evidence="1">Nucleus</location>
    </subcellularLocation>
</comment>
<evidence type="ECO:0000256" key="5">
    <source>
        <dbReference type="ARBA" id="ARBA00022679"/>
    </source>
</evidence>
<keyword evidence="7" id="KW-0805">Transcription regulation</keyword>
<feature type="compositionally biased region" description="Low complexity" evidence="16">
    <location>
        <begin position="64"/>
        <end position="81"/>
    </location>
</feature>
<dbReference type="Gene3D" id="3.40.630.30">
    <property type="match status" value="1"/>
</dbReference>